<sequence length="36" mass="4215">MCINSCRSSYLGYDKTINCYHIQHMHERSDLHSLTG</sequence>
<accession>A0A0A9LC07</accession>
<reference evidence="1" key="1">
    <citation type="submission" date="2014-09" db="EMBL/GenBank/DDBJ databases">
        <authorList>
            <person name="Magalhaes I.L.F."/>
            <person name="Oliveira U."/>
            <person name="Santos F.R."/>
            <person name="Vidigal T.H.D.A."/>
            <person name="Brescovit A.D."/>
            <person name="Santos A.J."/>
        </authorList>
    </citation>
    <scope>NUCLEOTIDE SEQUENCE</scope>
    <source>
        <tissue evidence="1">Shoot tissue taken approximately 20 cm above the soil surface</tissue>
    </source>
</reference>
<dbReference type="AlphaFoldDB" id="A0A0A9LC07"/>
<dbReference type="EMBL" id="GBRH01225637">
    <property type="protein sequence ID" value="JAD72258.1"/>
    <property type="molecule type" value="Transcribed_RNA"/>
</dbReference>
<protein>
    <submittedName>
        <fullName evidence="1">Uncharacterized protein</fullName>
    </submittedName>
</protein>
<evidence type="ECO:0000313" key="1">
    <source>
        <dbReference type="EMBL" id="JAD72258.1"/>
    </source>
</evidence>
<name>A0A0A9LC07_ARUDO</name>
<organism evidence="1">
    <name type="scientific">Arundo donax</name>
    <name type="common">Giant reed</name>
    <name type="synonym">Donax arundinaceus</name>
    <dbReference type="NCBI Taxonomy" id="35708"/>
    <lineage>
        <taxon>Eukaryota</taxon>
        <taxon>Viridiplantae</taxon>
        <taxon>Streptophyta</taxon>
        <taxon>Embryophyta</taxon>
        <taxon>Tracheophyta</taxon>
        <taxon>Spermatophyta</taxon>
        <taxon>Magnoliopsida</taxon>
        <taxon>Liliopsida</taxon>
        <taxon>Poales</taxon>
        <taxon>Poaceae</taxon>
        <taxon>PACMAD clade</taxon>
        <taxon>Arundinoideae</taxon>
        <taxon>Arundineae</taxon>
        <taxon>Arundo</taxon>
    </lineage>
</organism>
<reference evidence="1" key="2">
    <citation type="journal article" date="2015" name="Data Brief">
        <title>Shoot transcriptome of the giant reed, Arundo donax.</title>
        <authorList>
            <person name="Barrero R.A."/>
            <person name="Guerrero F.D."/>
            <person name="Moolhuijzen P."/>
            <person name="Goolsby J.A."/>
            <person name="Tidwell J."/>
            <person name="Bellgard S.E."/>
            <person name="Bellgard M.I."/>
        </authorList>
    </citation>
    <scope>NUCLEOTIDE SEQUENCE</scope>
    <source>
        <tissue evidence="1">Shoot tissue taken approximately 20 cm above the soil surface</tissue>
    </source>
</reference>
<proteinExistence type="predicted"/>